<sequence length="84" mass="9469">MAFYYYTPYSWSTRWNAGGDKPGDPSAFVNKPLSGGAFDGYDASRLVTNQDASGRRFKFLFFQRIPPAIKAWLSLMQTVFTAIT</sequence>
<dbReference type="AlphaFoldDB" id="A0A0F5K4P7"/>
<accession>A0A0F5K4P7</accession>
<dbReference type="PATRIC" id="fig|28092.6.peg.648"/>
<dbReference type="EMBL" id="LAQU01000002">
    <property type="protein sequence ID" value="KKB64925.1"/>
    <property type="molecule type" value="Genomic_DNA"/>
</dbReference>
<protein>
    <submittedName>
        <fullName evidence="1">Uncharacterized protein</fullName>
    </submittedName>
</protein>
<dbReference type="Proteomes" id="UP000033618">
    <property type="component" value="Unassembled WGS sequence"/>
</dbReference>
<gene>
    <name evidence="1" type="ORF">WM40_02755</name>
</gene>
<keyword evidence="2" id="KW-1185">Reference proteome</keyword>
<name>A0A0F5K4P7_9BURK</name>
<evidence type="ECO:0000313" key="1">
    <source>
        <dbReference type="EMBL" id="KKB64925.1"/>
    </source>
</evidence>
<organism evidence="1 2">
    <name type="scientific">Robbsia andropogonis</name>
    <dbReference type="NCBI Taxonomy" id="28092"/>
    <lineage>
        <taxon>Bacteria</taxon>
        <taxon>Pseudomonadati</taxon>
        <taxon>Pseudomonadota</taxon>
        <taxon>Betaproteobacteria</taxon>
        <taxon>Burkholderiales</taxon>
        <taxon>Burkholderiaceae</taxon>
        <taxon>Robbsia</taxon>
    </lineage>
</organism>
<comment type="caution">
    <text evidence="1">The sequence shown here is derived from an EMBL/GenBank/DDBJ whole genome shotgun (WGS) entry which is preliminary data.</text>
</comment>
<evidence type="ECO:0000313" key="2">
    <source>
        <dbReference type="Proteomes" id="UP000033618"/>
    </source>
</evidence>
<proteinExistence type="predicted"/>
<reference evidence="1 2" key="1">
    <citation type="submission" date="2015-03" db="EMBL/GenBank/DDBJ databases">
        <title>Draft Genome Sequence of Burkholderia andropogonis type strain ICMP2807, isolated from Sorghum bicolor.</title>
        <authorList>
            <person name="Lopes-Santos L."/>
            <person name="Castro D.B."/>
            <person name="Ottoboni L.M."/>
            <person name="Park D."/>
            <person name="Weirc B.S."/>
            <person name="Destefano S.A."/>
        </authorList>
    </citation>
    <scope>NUCLEOTIDE SEQUENCE [LARGE SCALE GENOMIC DNA]</scope>
    <source>
        <strain evidence="1 2">ICMP2807</strain>
    </source>
</reference>